<accession>A0A4Z2F5G4</accession>
<dbReference type="Proteomes" id="UP000314294">
    <property type="component" value="Unassembled WGS sequence"/>
</dbReference>
<organism evidence="1 2">
    <name type="scientific">Liparis tanakae</name>
    <name type="common">Tanaka's snailfish</name>
    <dbReference type="NCBI Taxonomy" id="230148"/>
    <lineage>
        <taxon>Eukaryota</taxon>
        <taxon>Metazoa</taxon>
        <taxon>Chordata</taxon>
        <taxon>Craniata</taxon>
        <taxon>Vertebrata</taxon>
        <taxon>Euteleostomi</taxon>
        <taxon>Actinopterygii</taxon>
        <taxon>Neopterygii</taxon>
        <taxon>Teleostei</taxon>
        <taxon>Neoteleostei</taxon>
        <taxon>Acanthomorphata</taxon>
        <taxon>Eupercaria</taxon>
        <taxon>Perciformes</taxon>
        <taxon>Cottioidei</taxon>
        <taxon>Cottales</taxon>
        <taxon>Liparidae</taxon>
        <taxon>Liparis</taxon>
    </lineage>
</organism>
<sequence>MEGNASRWRALALKPFLNPFPSNWPRVQRAAVCSELSDGEKRDERAAMEERTREVKCNEDVVGLMDKDLQGN</sequence>
<gene>
    <name evidence="1" type="ORF">EYF80_053357</name>
</gene>
<protein>
    <submittedName>
        <fullName evidence="1">Uncharacterized protein</fullName>
    </submittedName>
</protein>
<name>A0A4Z2F5G4_9TELE</name>
<proteinExistence type="predicted"/>
<evidence type="ECO:0000313" key="2">
    <source>
        <dbReference type="Proteomes" id="UP000314294"/>
    </source>
</evidence>
<evidence type="ECO:0000313" key="1">
    <source>
        <dbReference type="EMBL" id="TNN36476.1"/>
    </source>
</evidence>
<keyword evidence="2" id="KW-1185">Reference proteome</keyword>
<comment type="caution">
    <text evidence="1">The sequence shown here is derived from an EMBL/GenBank/DDBJ whole genome shotgun (WGS) entry which is preliminary data.</text>
</comment>
<dbReference type="AlphaFoldDB" id="A0A4Z2F5G4"/>
<dbReference type="EMBL" id="SRLO01001614">
    <property type="protein sequence ID" value="TNN36476.1"/>
    <property type="molecule type" value="Genomic_DNA"/>
</dbReference>
<reference evidence="1 2" key="1">
    <citation type="submission" date="2019-03" db="EMBL/GenBank/DDBJ databases">
        <title>First draft genome of Liparis tanakae, snailfish: a comprehensive survey of snailfish specific genes.</title>
        <authorList>
            <person name="Kim W."/>
            <person name="Song I."/>
            <person name="Jeong J.-H."/>
            <person name="Kim D."/>
            <person name="Kim S."/>
            <person name="Ryu S."/>
            <person name="Song J.Y."/>
            <person name="Lee S.K."/>
        </authorList>
    </citation>
    <scope>NUCLEOTIDE SEQUENCE [LARGE SCALE GENOMIC DNA]</scope>
    <source>
        <tissue evidence="1">Muscle</tissue>
    </source>
</reference>